<sequence length="391" mass="43147">MSSPLPPDESRKTALEVLLWTEFSVSTVFIFLRLATRHLKRSLGLDDVLMVGSWLFFLGTAVAVQFGAQASGGMRHQAYLTVQELSFQLEISYVVLAISIVCTALGKIAIGTTILRIVSTASSSERWVVWAVIVVTTISSIIDIFISLFQCGRDPRALWDFALQATTTCLDAETISQYTTFTAVWQAFADFVFSILPVFIVWRLRMSTRRKLILTIGLGLTLLTGGAAAAKSAYIARQSKGSQSDFTWDLFSVYVLLSTEALLIIMCGSIPSIYPMFFNASQRRPSGYPSHESGYRRQGYRLSRAELSKNSHRWWPHSRSSSDPGAEIPSNVEIAMLTGTPLQPPAVVAAVSRRSVSDNDDLCYGKIHVVKEVELSTAARGLSERKYSVSS</sequence>
<dbReference type="PANTHER" id="PTHR33048:SF47">
    <property type="entry name" value="INTEGRAL MEMBRANE PROTEIN-RELATED"/>
    <property type="match status" value="1"/>
</dbReference>
<evidence type="ECO:0000256" key="1">
    <source>
        <dbReference type="ARBA" id="ARBA00004141"/>
    </source>
</evidence>
<keyword evidence="3 6" id="KW-1133">Transmembrane helix</keyword>
<keyword evidence="2 6" id="KW-0812">Transmembrane</keyword>
<feature type="domain" description="Rhodopsin" evidence="7">
    <location>
        <begin position="32"/>
        <end position="277"/>
    </location>
</feature>
<dbReference type="EMBL" id="WUBL01000002">
    <property type="protein sequence ID" value="KAF2973284.1"/>
    <property type="molecule type" value="Genomic_DNA"/>
</dbReference>
<reference evidence="8 9" key="1">
    <citation type="submission" date="2019-12" db="EMBL/GenBank/DDBJ databases">
        <title>Draft genome sequence of the ascomycete Xylaria multiplex DSM 110363.</title>
        <authorList>
            <person name="Buettner E."/>
            <person name="Kellner H."/>
        </authorList>
    </citation>
    <scope>NUCLEOTIDE SEQUENCE [LARGE SCALE GENOMIC DNA]</scope>
    <source>
        <strain evidence="8 9">DSM 110363</strain>
    </source>
</reference>
<dbReference type="InterPro" id="IPR049326">
    <property type="entry name" value="Rhodopsin_dom_fungi"/>
</dbReference>
<evidence type="ECO:0000256" key="4">
    <source>
        <dbReference type="ARBA" id="ARBA00023136"/>
    </source>
</evidence>
<keyword evidence="9" id="KW-1185">Reference proteome</keyword>
<proteinExistence type="inferred from homology"/>
<dbReference type="PANTHER" id="PTHR33048">
    <property type="entry name" value="PTH11-LIKE INTEGRAL MEMBRANE PROTEIN (AFU_ORTHOLOGUE AFUA_5G11245)"/>
    <property type="match status" value="1"/>
</dbReference>
<feature type="transmembrane region" description="Helical" evidence="6">
    <location>
        <begin position="48"/>
        <end position="71"/>
    </location>
</feature>
<dbReference type="InterPro" id="IPR052337">
    <property type="entry name" value="SAT4-like"/>
</dbReference>
<feature type="transmembrane region" description="Helical" evidence="6">
    <location>
        <begin position="212"/>
        <end position="230"/>
    </location>
</feature>
<dbReference type="Proteomes" id="UP000481858">
    <property type="component" value="Unassembled WGS sequence"/>
</dbReference>
<comment type="similarity">
    <text evidence="5">Belongs to the SAT4 family.</text>
</comment>
<name>A0A7C8J276_9PEZI</name>
<feature type="transmembrane region" description="Helical" evidence="6">
    <location>
        <begin position="91"/>
        <end position="115"/>
    </location>
</feature>
<organism evidence="8 9">
    <name type="scientific">Xylaria multiplex</name>
    <dbReference type="NCBI Taxonomy" id="323545"/>
    <lineage>
        <taxon>Eukaryota</taxon>
        <taxon>Fungi</taxon>
        <taxon>Dikarya</taxon>
        <taxon>Ascomycota</taxon>
        <taxon>Pezizomycotina</taxon>
        <taxon>Sordariomycetes</taxon>
        <taxon>Xylariomycetidae</taxon>
        <taxon>Xylariales</taxon>
        <taxon>Xylariaceae</taxon>
        <taxon>Xylaria</taxon>
    </lineage>
</organism>
<gene>
    <name evidence="8" type="ORF">GQX73_g407</name>
</gene>
<dbReference type="Pfam" id="PF20684">
    <property type="entry name" value="Fung_rhodopsin"/>
    <property type="match status" value="1"/>
</dbReference>
<dbReference type="GO" id="GO:0016020">
    <property type="term" value="C:membrane"/>
    <property type="evidence" value="ECO:0007669"/>
    <property type="project" value="UniProtKB-SubCell"/>
</dbReference>
<evidence type="ECO:0000256" key="3">
    <source>
        <dbReference type="ARBA" id="ARBA00022989"/>
    </source>
</evidence>
<feature type="transmembrane region" description="Helical" evidence="6">
    <location>
        <begin position="183"/>
        <end position="200"/>
    </location>
</feature>
<dbReference type="InParanoid" id="A0A7C8J276"/>
<feature type="transmembrane region" description="Helical" evidence="6">
    <location>
        <begin position="127"/>
        <end position="149"/>
    </location>
</feature>
<evidence type="ECO:0000313" key="9">
    <source>
        <dbReference type="Proteomes" id="UP000481858"/>
    </source>
</evidence>
<feature type="transmembrane region" description="Helical" evidence="6">
    <location>
        <begin position="17"/>
        <end position="36"/>
    </location>
</feature>
<dbReference type="OrthoDB" id="5331848at2759"/>
<evidence type="ECO:0000313" key="8">
    <source>
        <dbReference type="EMBL" id="KAF2973284.1"/>
    </source>
</evidence>
<evidence type="ECO:0000256" key="2">
    <source>
        <dbReference type="ARBA" id="ARBA00022692"/>
    </source>
</evidence>
<comment type="subcellular location">
    <subcellularLocation>
        <location evidence="1">Membrane</location>
        <topology evidence="1">Multi-pass membrane protein</topology>
    </subcellularLocation>
</comment>
<accession>A0A7C8J276</accession>
<dbReference type="AlphaFoldDB" id="A0A7C8J276"/>
<evidence type="ECO:0000256" key="5">
    <source>
        <dbReference type="ARBA" id="ARBA00038359"/>
    </source>
</evidence>
<feature type="transmembrane region" description="Helical" evidence="6">
    <location>
        <begin position="250"/>
        <end position="274"/>
    </location>
</feature>
<evidence type="ECO:0000256" key="6">
    <source>
        <dbReference type="SAM" id="Phobius"/>
    </source>
</evidence>
<evidence type="ECO:0000259" key="7">
    <source>
        <dbReference type="Pfam" id="PF20684"/>
    </source>
</evidence>
<comment type="caution">
    <text evidence="8">The sequence shown here is derived from an EMBL/GenBank/DDBJ whole genome shotgun (WGS) entry which is preliminary data.</text>
</comment>
<protein>
    <recommendedName>
        <fullName evidence="7">Rhodopsin domain-containing protein</fullName>
    </recommendedName>
</protein>
<keyword evidence="4 6" id="KW-0472">Membrane</keyword>